<protein>
    <submittedName>
        <fullName evidence="1">Uncharacterized protein</fullName>
    </submittedName>
</protein>
<dbReference type="Proteomes" id="UP000193144">
    <property type="component" value="Unassembled WGS sequence"/>
</dbReference>
<comment type="caution">
    <text evidence="1">The sequence shown here is derived from an EMBL/GenBank/DDBJ whole genome shotgun (WGS) entry which is preliminary data.</text>
</comment>
<dbReference type="OrthoDB" id="5354164at2759"/>
<accession>A0A1Y1ZVR3</accession>
<evidence type="ECO:0000313" key="2">
    <source>
        <dbReference type="Proteomes" id="UP000193144"/>
    </source>
</evidence>
<reference evidence="1 2" key="1">
    <citation type="submission" date="2016-07" db="EMBL/GenBank/DDBJ databases">
        <title>Pervasive Adenine N6-methylation of Active Genes in Fungi.</title>
        <authorList>
            <consortium name="DOE Joint Genome Institute"/>
            <person name="Mondo S.J."/>
            <person name="Dannebaum R.O."/>
            <person name="Kuo R.C."/>
            <person name="Labutti K."/>
            <person name="Haridas S."/>
            <person name="Kuo A."/>
            <person name="Salamov A."/>
            <person name="Ahrendt S.R."/>
            <person name="Lipzen A."/>
            <person name="Sullivan W."/>
            <person name="Andreopoulos W.B."/>
            <person name="Clum A."/>
            <person name="Lindquist E."/>
            <person name="Daum C."/>
            <person name="Ramamoorthy G.K."/>
            <person name="Gryganskyi A."/>
            <person name="Culley D."/>
            <person name="Magnuson J.K."/>
            <person name="James T.Y."/>
            <person name="O'Malley M.A."/>
            <person name="Stajich J.E."/>
            <person name="Spatafora J.W."/>
            <person name="Visel A."/>
            <person name="Grigoriev I.V."/>
        </authorList>
    </citation>
    <scope>NUCLEOTIDE SEQUENCE [LARGE SCALE GENOMIC DNA]</scope>
    <source>
        <strain evidence="1 2">CBS 115471</strain>
    </source>
</reference>
<proteinExistence type="predicted"/>
<sequence length="414" mass="45266">MASFGRLTAAVLGAAQENTLALANINFDFAIMKFDAPAEYKGLGESLSKRRKAAAEDGGLHKVARKLGALFESEIPEVPYLIKAYGTRASEIAKLPRINPSQSAAYGAFSDYVGADGTTIWASATSGKGVVTVHLLACMLARIWPRQEAISIWSELVEQRKEVLQKKTLESSFQVADAVASRIELHRSQLADWDASARAWLKTADDAQRSRQTQLRLILDNISAPVSHSSNVHSAVMEAWKKALRAMNDLVSGKGLRIQSGDVLLGLSAWHLYPDISVQSPRPCFVSQGDTLISMGGIAAVGLVGQAERPTDDGFYWSLPLSHLKHYSDPVQTTRHSGLSESDVSYDQFLLVILGSNWTYLWGSLLILSTPRRPMIPARKRAGLIRIYLGSPFSPEQRELSAKLLVRPKNNIAG</sequence>
<evidence type="ECO:0000313" key="1">
    <source>
        <dbReference type="EMBL" id="ORY14331.1"/>
    </source>
</evidence>
<keyword evidence="2" id="KW-1185">Reference proteome</keyword>
<name>A0A1Y1ZVR3_9PLEO</name>
<gene>
    <name evidence="1" type="ORF">BCR34DRAFT_646751</name>
</gene>
<dbReference type="AlphaFoldDB" id="A0A1Y1ZVR3"/>
<organism evidence="1 2">
    <name type="scientific">Clohesyomyces aquaticus</name>
    <dbReference type="NCBI Taxonomy" id="1231657"/>
    <lineage>
        <taxon>Eukaryota</taxon>
        <taxon>Fungi</taxon>
        <taxon>Dikarya</taxon>
        <taxon>Ascomycota</taxon>
        <taxon>Pezizomycotina</taxon>
        <taxon>Dothideomycetes</taxon>
        <taxon>Pleosporomycetidae</taxon>
        <taxon>Pleosporales</taxon>
        <taxon>Lindgomycetaceae</taxon>
        <taxon>Clohesyomyces</taxon>
    </lineage>
</organism>
<dbReference type="EMBL" id="MCFA01000034">
    <property type="protein sequence ID" value="ORY14331.1"/>
    <property type="molecule type" value="Genomic_DNA"/>
</dbReference>